<dbReference type="Pfam" id="PF13424">
    <property type="entry name" value="TPR_12"/>
    <property type="match status" value="2"/>
</dbReference>
<name>A0AB39MVW3_9ACTN</name>
<dbReference type="EMBL" id="CP163432">
    <property type="protein sequence ID" value="XDQ09276.1"/>
    <property type="molecule type" value="Genomic_DNA"/>
</dbReference>
<accession>A0AB39MVW3</accession>
<dbReference type="Gene3D" id="1.25.40.10">
    <property type="entry name" value="Tetratricopeptide repeat domain"/>
    <property type="match status" value="2"/>
</dbReference>
<keyword evidence="1" id="KW-0472">Membrane</keyword>
<proteinExistence type="predicted"/>
<dbReference type="PANTHER" id="PTHR46082">
    <property type="entry name" value="ATP/GTP-BINDING PROTEIN-RELATED"/>
    <property type="match status" value="1"/>
</dbReference>
<dbReference type="PANTHER" id="PTHR46082:SF6">
    <property type="entry name" value="AAA+ ATPASE DOMAIN-CONTAINING PROTEIN-RELATED"/>
    <property type="match status" value="1"/>
</dbReference>
<dbReference type="SUPFAM" id="SSF48452">
    <property type="entry name" value="TPR-like"/>
    <property type="match status" value="2"/>
</dbReference>
<dbReference type="SUPFAM" id="SSF52540">
    <property type="entry name" value="P-loop containing nucleoside triphosphate hydrolases"/>
    <property type="match status" value="1"/>
</dbReference>
<dbReference type="InterPro" id="IPR053137">
    <property type="entry name" value="NLR-like"/>
</dbReference>
<dbReference type="Gene3D" id="3.40.50.300">
    <property type="entry name" value="P-loop containing nucleotide triphosphate hydrolases"/>
    <property type="match status" value="1"/>
</dbReference>
<dbReference type="InterPro" id="IPR011990">
    <property type="entry name" value="TPR-like_helical_dom_sf"/>
</dbReference>
<protein>
    <submittedName>
        <fullName evidence="2">Tetratricopeptide repeat protein</fullName>
    </submittedName>
</protein>
<evidence type="ECO:0000256" key="1">
    <source>
        <dbReference type="SAM" id="Phobius"/>
    </source>
</evidence>
<evidence type="ECO:0000313" key="2">
    <source>
        <dbReference type="EMBL" id="XDQ09276.1"/>
    </source>
</evidence>
<organism evidence="2">
    <name type="scientific">Streptomyces sp. R11</name>
    <dbReference type="NCBI Taxonomy" id="3238625"/>
    <lineage>
        <taxon>Bacteria</taxon>
        <taxon>Bacillati</taxon>
        <taxon>Actinomycetota</taxon>
        <taxon>Actinomycetes</taxon>
        <taxon>Kitasatosporales</taxon>
        <taxon>Streptomycetaceae</taxon>
        <taxon>Streptomyces</taxon>
    </lineage>
</organism>
<keyword evidence="1" id="KW-1133">Transmembrane helix</keyword>
<dbReference type="Pfam" id="PF13374">
    <property type="entry name" value="TPR_10"/>
    <property type="match status" value="2"/>
</dbReference>
<dbReference type="AlphaFoldDB" id="A0AB39MVW3"/>
<gene>
    <name evidence="2" type="ORF">AB5J55_06280</name>
</gene>
<dbReference type="InterPro" id="IPR027417">
    <property type="entry name" value="P-loop_NTPase"/>
</dbReference>
<dbReference type="RefSeq" id="WP_369269708.1">
    <property type="nucleotide sequence ID" value="NZ_CP163432.1"/>
</dbReference>
<dbReference type="PRINTS" id="PR00364">
    <property type="entry name" value="DISEASERSIST"/>
</dbReference>
<sequence length="752" mass="81532">MTNYASDAVPWWAGHAWVIWPTFAALALLSIGLTWFSTRWGGETSPPSTLTPVRPLASVSPASLRPPHIEAELMHGRQAELDRLTHMLRTPNGRFAVLCAGGGMGKTTVAAMLCAKAAEAGYDAYWVRWQGLESLQAQLIQVAVDCGLPPALLERARAGHDSLPDVFWLHLARTRKWLLVIDNIDDPSPIVPATEQLSHYRGWVRPYGGGLLLLTSRDTSQDVWGSAAELLRLRPLTTPAGGQVLLDLAPQSGTLSEAESLAVRLGGLPLALRAAGRYLTETTSRYRTFTAYQQALDQDLSPLLGPEQPDATDPEVARDVVRHTWEISLDQLAGDRRPLARPVLRLLSLFADAPIPRDLVVGGFVQAVIGETVTEGALDDALSGLRRYDLLQATETAHGGDVSVPCLVLHPLVREVNVYILSTTTADVPGWRREVGLHLMSRARELSEVSQSSWDRARLIAPHFALVAELGADGSIPLPDALGALESLAALLSDAGAHPLQLTLRRNAHDIARQILGADHPDTLECLSKYARALRATGDYSAAIDRHREVLAVRTRVLGPSHLDTISSGHHLARALRYMGRYAESVDLAMSTTSALTHALGPDHPETLASRDVLALALDSLGSHREAAEIHTAVAEIRTRVLGPTHPRTISSLNHLADSLNRLGEHARAARLARETVRMAHQALGPDHPRTLNGRHALATALHGLGEFGEAARIHRDVLQARTRNLDAEHPEAVESRDALERSLAALRGTGR</sequence>
<keyword evidence="1" id="KW-0812">Transmembrane</keyword>
<reference evidence="2" key="1">
    <citation type="submission" date="2024-07" db="EMBL/GenBank/DDBJ databases">
        <authorList>
            <person name="Yu S.T."/>
        </authorList>
    </citation>
    <scope>NUCLEOTIDE SEQUENCE</scope>
    <source>
        <strain evidence="2">R11</strain>
    </source>
</reference>
<feature type="transmembrane region" description="Helical" evidence="1">
    <location>
        <begin position="12"/>
        <end position="36"/>
    </location>
</feature>